<sequence>MRRRTPHAIQVELAQKRLLARLAGLDHAAIVRALSPFLTPERKARFDAVFASRLGNVTVLMDAPYDPHNGAAVLRSCDAFGVQRLHVVERGGISFLAAREVARGSEQWVHVRTYPTGRAALDVLAASGHELVATHPQGELMPEDLRSIPKVCLVLGNERDGIHEELVAACKRSVRVPMRGFVESLNVSVTGAILLQHATSGRQGDLSEEELRALHARAMILTIDHAAEVLLANGISLGEDALGVEGAEG</sequence>
<dbReference type="PANTHER" id="PTHR43453">
    <property type="entry name" value="RRNA METHYLASE-LIKE"/>
    <property type="match status" value="1"/>
</dbReference>
<evidence type="ECO:0000256" key="5">
    <source>
        <dbReference type="ARBA" id="ARBA00022694"/>
    </source>
</evidence>
<evidence type="ECO:0000256" key="2">
    <source>
        <dbReference type="ARBA" id="ARBA00022603"/>
    </source>
</evidence>
<organism evidence="8 9">
    <name type="scientific">Polyangium fumosum</name>
    <dbReference type="NCBI Taxonomy" id="889272"/>
    <lineage>
        <taxon>Bacteria</taxon>
        <taxon>Pseudomonadati</taxon>
        <taxon>Myxococcota</taxon>
        <taxon>Polyangia</taxon>
        <taxon>Polyangiales</taxon>
        <taxon>Polyangiaceae</taxon>
        <taxon>Polyangium</taxon>
    </lineage>
</organism>
<keyword evidence="2 8" id="KW-0489">Methyltransferase</keyword>
<evidence type="ECO:0000256" key="4">
    <source>
        <dbReference type="ARBA" id="ARBA00022691"/>
    </source>
</evidence>
<dbReference type="InterPro" id="IPR033671">
    <property type="entry name" value="TrmH"/>
</dbReference>
<keyword evidence="9" id="KW-1185">Reference proteome</keyword>
<dbReference type="GO" id="GO:0008173">
    <property type="term" value="F:RNA methyltransferase activity"/>
    <property type="evidence" value="ECO:0007669"/>
    <property type="project" value="InterPro"/>
</dbReference>
<evidence type="ECO:0000256" key="3">
    <source>
        <dbReference type="ARBA" id="ARBA00022679"/>
    </source>
</evidence>
<dbReference type="Gene3D" id="3.40.1280.10">
    <property type="match status" value="1"/>
</dbReference>
<dbReference type="PANTHER" id="PTHR43453:SF1">
    <property type="entry name" value="TRNA_RRNA METHYLTRANSFERASE SPOU TYPE DOMAIN-CONTAINING PROTEIN"/>
    <property type="match status" value="1"/>
</dbReference>
<dbReference type="RefSeq" id="WP_136935731.1">
    <property type="nucleotide sequence ID" value="NZ_SSMQ01000097.1"/>
</dbReference>
<dbReference type="OrthoDB" id="9785673at2"/>
<name>A0A4U1IMM0_9BACT</name>
<dbReference type="GO" id="GO:0002938">
    <property type="term" value="P:tRNA guanine ribose methylation"/>
    <property type="evidence" value="ECO:0007669"/>
    <property type="project" value="TreeGrafter"/>
</dbReference>
<reference evidence="8 9" key="1">
    <citation type="submission" date="2019-04" db="EMBL/GenBank/DDBJ databases">
        <authorList>
            <person name="Li Y."/>
            <person name="Wang J."/>
        </authorList>
    </citation>
    <scope>NUCLEOTIDE SEQUENCE [LARGE SCALE GENOMIC DNA]</scope>
    <source>
        <strain evidence="8 9">DSM 14668</strain>
    </source>
</reference>
<dbReference type="InterPro" id="IPR029026">
    <property type="entry name" value="tRNA_m1G_MTases_N"/>
</dbReference>
<dbReference type="Pfam" id="PF00588">
    <property type="entry name" value="SpoU_methylase"/>
    <property type="match status" value="1"/>
</dbReference>
<dbReference type="CDD" id="cd18092">
    <property type="entry name" value="SpoU-like_TrmH"/>
    <property type="match status" value="1"/>
</dbReference>
<gene>
    <name evidence="8" type="ORF">E8A74_47035</name>
</gene>
<evidence type="ECO:0000259" key="7">
    <source>
        <dbReference type="Pfam" id="PF00588"/>
    </source>
</evidence>
<dbReference type="EMBL" id="SSMQ01000097">
    <property type="protein sequence ID" value="TKC95291.1"/>
    <property type="molecule type" value="Genomic_DNA"/>
</dbReference>
<dbReference type="GO" id="GO:0000049">
    <property type="term" value="F:tRNA binding"/>
    <property type="evidence" value="ECO:0007669"/>
    <property type="project" value="UniProtKB-KW"/>
</dbReference>
<keyword evidence="4" id="KW-0949">S-adenosyl-L-methionine</keyword>
<dbReference type="AlphaFoldDB" id="A0A4U1IMM0"/>
<evidence type="ECO:0000313" key="8">
    <source>
        <dbReference type="EMBL" id="TKC95291.1"/>
    </source>
</evidence>
<dbReference type="InterPro" id="IPR001537">
    <property type="entry name" value="SpoU_MeTrfase"/>
</dbReference>
<feature type="domain" description="tRNA/rRNA methyltransferase SpoU type" evidence="7">
    <location>
        <begin position="57"/>
        <end position="195"/>
    </location>
</feature>
<dbReference type="InterPro" id="IPR029028">
    <property type="entry name" value="Alpha/beta_knot_MTases"/>
</dbReference>
<accession>A0A4U1IMM0</accession>
<evidence type="ECO:0000256" key="6">
    <source>
        <dbReference type="ARBA" id="ARBA00022884"/>
    </source>
</evidence>
<dbReference type="Proteomes" id="UP000309215">
    <property type="component" value="Unassembled WGS sequence"/>
</dbReference>
<comment type="caution">
    <text evidence="8">The sequence shown here is derived from an EMBL/GenBank/DDBJ whole genome shotgun (WGS) entry which is preliminary data.</text>
</comment>
<dbReference type="SUPFAM" id="SSF75217">
    <property type="entry name" value="alpha/beta knot"/>
    <property type="match status" value="1"/>
</dbReference>
<evidence type="ECO:0000256" key="1">
    <source>
        <dbReference type="ARBA" id="ARBA00022555"/>
    </source>
</evidence>
<keyword evidence="1" id="KW-0820">tRNA-binding</keyword>
<protein>
    <submittedName>
        <fullName evidence="8">TrmH family RNA methyltransferase</fullName>
    </submittedName>
</protein>
<evidence type="ECO:0000313" key="9">
    <source>
        <dbReference type="Proteomes" id="UP000309215"/>
    </source>
</evidence>
<keyword evidence="5" id="KW-0819">tRNA processing</keyword>
<keyword evidence="6" id="KW-0694">RNA-binding</keyword>
<keyword evidence="3 8" id="KW-0808">Transferase</keyword>
<proteinExistence type="predicted"/>